<dbReference type="STRING" id="29655.A0A0K9Q6D6"/>
<keyword evidence="3" id="KW-0809">Transit peptide</keyword>
<reference evidence="6" key="1">
    <citation type="journal article" date="2016" name="Nature">
        <title>The genome of the seagrass Zostera marina reveals angiosperm adaptation to the sea.</title>
        <authorList>
            <person name="Olsen J.L."/>
            <person name="Rouze P."/>
            <person name="Verhelst B."/>
            <person name="Lin Y.-C."/>
            <person name="Bayer T."/>
            <person name="Collen J."/>
            <person name="Dattolo E."/>
            <person name="De Paoli E."/>
            <person name="Dittami S."/>
            <person name="Maumus F."/>
            <person name="Michel G."/>
            <person name="Kersting A."/>
            <person name="Lauritano C."/>
            <person name="Lohaus R."/>
            <person name="Toepel M."/>
            <person name="Tonon T."/>
            <person name="Vanneste K."/>
            <person name="Amirebrahimi M."/>
            <person name="Brakel J."/>
            <person name="Bostroem C."/>
            <person name="Chovatia M."/>
            <person name="Grimwood J."/>
            <person name="Jenkins J.W."/>
            <person name="Jueterbock A."/>
            <person name="Mraz A."/>
            <person name="Stam W.T."/>
            <person name="Tice H."/>
            <person name="Bornberg-Bauer E."/>
            <person name="Green P.J."/>
            <person name="Pearson G.A."/>
            <person name="Procaccini G."/>
            <person name="Duarte C.M."/>
            <person name="Schmutz J."/>
            <person name="Reusch T.B.H."/>
            <person name="Van de Peer Y."/>
        </authorList>
    </citation>
    <scope>NUCLEOTIDE SEQUENCE [LARGE SCALE GENOMIC DNA]</scope>
    <source>
        <strain evidence="6">cv. Finnish</strain>
    </source>
</reference>
<keyword evidence="2" id="KW-0934">Plastid</keyword>
<dbReference type="GO" id="GO:0009535">
    <property type="term" value="C:chloroplast thylakoid membrane"/>
    <property type="evidence" value="ECO:0000318"/>
    <property type="project" value="GO_Central"/>
</dbReference>
<name>A0A0K9Q6D6_ZOSMR</name>
<gene>
    <name evidence="5" type="ORF">ZOSMA_101G00410</name>
</gene>
<accession>A0A0K9Q6D6</accession>
<dbReference type="Proteomes" id="UP000036987">
    <property type="component" value="Unassembled WGS sequence"/>
</dbReference>
<organism evidence="5 6">
    <name type="scientific">Zostera marina</name>
    <name type="common">Eelgrass</name>
    <dbReference type="NCBI Taxonomy" id="29655"/>
    <lineage>
        <taxon>Eukaryota</taxon>
        <taxon>Viridiplantae</taxon>
        <taxon>Streptophyta</taxon>
        <taxon>Embryophyta</taxon>
        <taxon>Tracheophyta</taxon>
        <taxon>Spermatophyta</taxon>
        <taxon>Magnoliopsida</taxon>
        <taxon>Liliopsida</taxon>
        <taxon>Zosteraceae</taxon>
        <taxon>Zostera</taxon>
    </lineage>
</organism>
<comment type="caution">
    <text evidence="5">The sequence shown here is derived from an EMBL/GenBank/DDBJ whole genome shotgun (WGS) entry which is preliminary data.</text>
</comment>
<sequence>MVWCVSISVNLIHLPIKIRHVPFRKIPIGLHSTSLASHRRKSSRIQRLYGQRLPSGLVATAEGVNGDDRNRSTVVDTDCSVYGIKTALYQALDGMNRGIFGTTMAKKAEIEVFVERLESRNPFPNPTDDLTKVDGCWKLIYSTISILGHKRTKLGLRDLISLGDFLQTIDVSQGKAINEIQFNVRGFKLLSGKLTIAASFAVSSKNRVDIKFQNSNISPVQLMELFKKNYDLLLSIFNPDGWLDITYVDESLRIGKDDKGNIFILERFK</sequence>
<keyword evidence="6" id="KW-1185">Reference proteome</keyword>
<dbReference type="OrthoDB" id="201321at2759"/>
<feature type="domain" description="Plastid lipid-associated protein/fibrillin conserved" evidence="4">
    <location>
        <begin position="84"/>
        <end position="265"/>
    </location>
</feature>
<evidence type="ECO:0000256" key="1">
    <source>
        <dbReference type="ARBA" id="ARBA00004474"/>
    </source>
</evidence>
<evidence type="ECO:0000256" key="2">
    <source>
        <dbReference type="ARBA" id="ARBA00022640"/>
    </source>
</evidence>
<comment type="subcellular location">
    <subcellularLocation>
        <location evidence="1">Plastid</location>
    </subcellularLocation>
</comment>
<dbReference type="AlphaFoldDB" id="A0A0K9Q6D6"/>
<dbReference type="GO" id="GO:0010236">
    <property type="term" value="P:plastoquinone biosynthetic process"/>
    <property type="evidence" value="ECO:0000318"/>
    <property type="project" value="GO_Central"/>
</dbReference>
<evidence type="ECO:0000256" key="3">
    <source>
        <dbReference type="ARBA" id="ARBA00022946"/>
    </source>
</evidence>
<dbReference type="InterPro" id="IPR006843">
    <property type="entry name" value="PAP/fibrillin_dom"/>
</dbReference>
<protein>
    <submittedName>
        <fullName evidence="5">Putative plastid-lipid-associated protein 7, chloroplastic</fullName>
    </submittedName>
</protein>
<dbReference type="InterPro" id="IPR039633">
    <property type="entry name" value="PAP"/>
</dbReference>
<dbReference type="PANTHER" id="PTHR31906">
    <property type="entry name" value="PLASTID-LIPID-ASSOCIATED PROTEIN 4, CHLOROPLASTIC-RELATED"/>
    <property type="match status" value="1"/>
</dbReference>
<evidence type="ECO:0000259" key="4">
    <source>
        <dbReference type="Pfam" id="PF04755"/>
    </source>
</evidence>
<dbReference type="OMA" id="WLDITYV"/>
<dbReference type="Pfam" id="PF04755">
    <property type="entry name" value="PAP_fibrillin"/>
    <property type="match status" value="1"/>
</dbReference>
<evidence type="ECO:0000313" key="5">
    <source>
        <dbReference type="EMBL" id="KMZ76457.1"/>
    </source>
</evidence>
<proteinExistence type="predicted"/>
<evidence type="ECO:0000313" key="6">
    <source>
        <dbReference type="Proteomes" id="UP000036987"/>
    </source>
</evidence>
<dbReference type="EMBL" id="LFYR01000025">
    <property type="protein sequence ID" value="KMZ76457.1"/>
    <property type="molecule type" value="Genomic_DNA"/>
</dbReference>